<protein>
    <submittedName>
        <fullName evidence="3">Clavesin-1 like protein</fullName>
    </submittedName>
</protein>
<dbReference type="CDD" id="cd00170">
    <property type="entry name" value="SEC14"/>
    <property type="match status" value="1"/>
</dbReference>
<dbReference type="GO" id="GO:1902936">
    <property type="term" value="F:phosphatidylinositol bisphosphate binding"/>
    <property type="evidence" value="ECO:0007669"/>
    <property type="project" value="TreeGrafter"/>
</dbReference>
<dbReference type="PANTHER" id="PTHR10174:SF130">
    <property type="entry name" value="ALPHA-TOCOPHEROL TRANSFER PROTEIN-LIKE"/>
    <property type="match status" value="1"/>
</dbReference>
<evidence type="ECO:0000259" key="2">
    <source>
        <dbReference type="PROSITE" id="PS50191"/>
    </source>
</evidence>
<dbReference type="PROSITE" id="PS50191">
    <property type="entry name" value="CRAL_TRIO"/>
    <property type="match status" value="1"/>
</dbReference>
<dbReference type="SUPFAM" id="SSF52087">
    <property type="entry name" value="CRAL/TRIO domain"/>
    <property type="match status" value="1"/>
</dbReference>
<accession>A0A8T0EPY9</accession>
<proteinExistence type="predicted"/>
<dbReference type="Gene3D" id="3.40.525.10">
    <property type="entry name" value="CRAL-TRIO lipid binding domain"/>
    <property type="match status" value="1"/>
</dbReference>
<gene>
    <name evidence="3" type="ORF">HNY73_014741</name>
</gene>
<reference evidence="3" key="2">
    <citation type="submission" date="2020-06" db="EMBL/GenBank/DDBJ databases">
        <authorList>
            <person name="Sheffer M."/>
        </authorList>
    </citation>
    <scope>NUCLEOTIDE SEQUENCE</scope>
</reference>
<name>A0A8T0EPY9_ARGBR</name>
<dbReference type="PRINTS" id="PR00180">
    <property type="entry name" value="CRETINALDHBP"/>
</dbReference>
<feature type="domain" description="BTB" evidence="1">
    <location>
        <begin position="331"/>
        <end position="394"/>
    </location>
</feature>
<dbReference type="Pfam" id="PF00650">
    <property type="entry name" value="CRAL_TRIO"/>
    <property type="match status" value="1"/>
</dbReference>
<reference evidence="3" key="1">
    <citation type="journal article" date="2020" name="bioRxiv">
        <title>Chromosome-level reference genome of the European wasp spider Argiope bruennichi: a resource for studies on range expansion and evolutionary adaptation.</title>
        <authorList>
            <person name="Sheffer M.M."/>
            <person name="Hoppe A."/>
            <person name="Krehenwinkel H."/>
            <person name="Uhl G."/>
            <person name="Kuss A.W."/>
            <person name="Jensen L."/>
            <person name="Jensen C."/>
            <person name="Gillespie R.G."/>
            <person name="Hoff K.J."/>
            <person name="Prost S."/>
        </authorList>
    </citation>
    <scope>NUCLEOTIDE SEQUENCE</scope>
</reference>
<dbReference type="Pfam" id="PF00651">
    <property type="entry name" value="BTB"/>
    <property type="match status" value="1"/>
</dbReference>
<dbReference type="Proteomes" id="UP000807504">
    <property type="component" value="Unassembled WGS sequence"/>
</dbReference>
<dbReference type="SMART" id="SM00225">
    <property type="entry name" value="BTB"/>
    <property type="match status" value="1"/>
</dbReference>
<dbReference type="SUPFAM" id="SSF46938">
    <property type="entry name" value="CRAL/TRIO N-terminal domain"/>
    <property type="match status" value="1"/>
</dbReference>
<dbReference type="InterPro" id="IPR036273">
    <property type="entry name" value="CRAL/TRIO_N_dom_sf"/>
</dbReference>
<dbReference type="EMBL" id="JABXBU010002072">
    <property type="protein sequence ID" value="KAF8777963.1"/>
    <property type="molecule type" value="Genomic_DNA"/>
</dbReference>
<dbReference type="CDD" id="cd18186">
    <property type="entry name" value="BTB_POZ_ZBTB_KLHL-like"/>
    <property type="match status" value="1"/>
</dbReference>
<dbReference type="SUPFAM" id="SSF54695">
    <property type="entry name" value="POZ domain"/>
    <property type="match status" value="1"/>
</dbReference>
<dbReference type="SMART" id="SM01100">
    <property type="entry name" value="CRAL_TRIO_N"/>
    <property type="match status" value="1"/>
</dbReference>
<evidence type="ECO:0000259" key="1">
    <source>
        <dbReference type="PROSITE" id="PS50097"/>
    </source>
</evidence>
<dbReference type="AlphaFoldDB" id="A0A8T0EPY9"/>
<dbReference type="PROSITE" id="PS50097">
    <property type="entry name" value="BTB"/>
    <property type="match status" value="1"/>
</dbReference>
<evidence type="ECO:0000313" key="3">
    <source>
        <dbReference type="EMBL" id="KAF8777963.1"/>
    </source>
</evidence>
<dbReference type="Gene3D" id="1.25.40.420">
    <property type="match status" value="1"/>
</dbReference>
<dbReference type="SMART" id="SM00516">
    <property type="entry name" value="SEC14"/>
    <property type="match status" value="1"/>
</dbReference>
<organism evidence="3 4">
    <name type="scientific">Argiope bruennichi</name>
    <name type="common">Wasp spider</name>
    <name type="synonym">Aranea bruennichi</name>
    <dbReference type="NCBI Taxonomy" id="94029"/>
    <lineage>
        <taxon>Eukaryota</taxon>
        <taxon>Metazoa</taxon>
        <taxon>Ecdysozoa</taxon>
        <taxon>Arthropoda</taxon>
        <taxon>Chelicerata</taxon>
        <taxon>Arachnida</taxon>
        <taxon>Araneae</taxon>
        <taxon>Araneomorphae</taxon>
        <taxon>Entelegynae</taxon>
        <taxon>Araneoidea</taxon>
        <taxon>Araneidae</taxon>
        <taxon>Argiope</taxon>
    </lineage>
</organism>
<dbReference type="PANTHER" id="PTHR10174">
    <property type="entry name" value="ALPHA-TOCOPHEROL TRANSFER PROTEIN-RELATED"/>
    <property type="match status" value="1"/>
</dbReference>
<comment type="caution">
    <text evidence="3">The sequence shown here is derived from an EMBL/GenBank/DDBJ whole genome shotgun (WGS) entry which is preliminary data.</text>
</comment>
<dbReference type="InterPro" id="IPR001251">
    <property type="entry name" value="CRAL-TRIO_dom"/>
</dbReference>
<dbReference type="InterPro" id="IPR036865">
    <property type="entry name" value="CRAL-TRIO_dom_sf"/>
</dbReference>
<sequence length="494" mass="57544">METAKPVKEGNAVYRPLLDTTLTKEDMRKAKQELNEKPEDYGRHLNRVRELLAKEKDLNAKTDDEFLLRFLRARKFNDERAANLIKDHYRYRAKHPRLFRTPKDMEDIFRCNIFNYLAHRDAQGRAIFVMKIANWCPETFSFKEFVGAGNVLSQWVLKNPVTQINGYVGIWDFKDYSFQHFSNSCTPRLMWMLSSLMQDCFPGRFKVAYCVNCPPLADVVWKLFKPLIREKYRKRVVVIGKDMADLHKHIHASILPQEYGGTMPLSDCTEAVNLLMQTDKECQKDLKYGYVHKSGRCKDEEDEQDLVPTADNKTSSLTGDLKTLYDNATFSDVKLETPRKTFRAHKAILSARSDVFKNMFSRNMKEKNSGHVIITDLDDETVHQLLTFIYTDSLGDLTKESAFKVYKAAHKYHIPHLKQTCSSFLIDNLRPDAVCDVILLAYKHQDINLKIHLQSYILRHDKEVFSTPKWKQFMVNNPQLAAEVMYQTVSQSRI</sequence>
<dbReference type="Gene3D" id="3.30.710.10">
    <property type="entry name" value="Potassium Channel Kv1.1, Chain A"/>
    <property type="match status" value="1"/>
</dbReference>
<feature type="domain" description="CRAL-TRIO" evidence="2">
    <location>
        <begin position="101"/>
        <end position="267"/>
    </location>
</feature>
<dbReference type="Gene3D" id="1.10.8.20">
    <property type="entry name" value="N-terminal domain of phosphatidylinositol transfer protein sec14p"/>
    <property type="match status" value="1"/>
</dbReference>
<evidence type="ECO:0000313" key="4">
    <source>
        <dbReference type="Proteomes" id="UP000807504"/>
    </source>
</evidence>
<keyword evidence="4" id="KW-1185">Reference proteome</keyword>
<dbReference type="InterPro" id="IPR011074">
    <property type="entry name" value="CRAL/TRIO_N_dom"/>
</dbReference>
<dbReference type="InterPro" id="IPR011333">
    <property type="entry name" value="SKP1/BTB/POZ_sf"/>
</dbReference>
<dbReference type="GO" id="GO:0016020">
    <property type="term" value="C:membrane"/>
    <property type="evidence" value="ECO:0007669"/>
    <property type="project" value="TreeGrafter"/>
</dbReference>
<dbReference type="Pfam" id="PF03765">
    <property type="entry name" value="CRAL_TRIO_N"/>
    <property type="match status" value="1"/>
</dbReference>
<dbReference type="InterPro" id="IPR000210">
    <property type="entry name" value="BTB/POZ_dom"/>
</dbReference>